<keyword evidence="3" id="KW-1185">Reference proteome</keyword>
<dbReference type="EMBL" id="JBHUHZ010000001">
    <property type="protein sequence ID" value="MFD2161391.1"/>
    <property type="molecule type" value="Genomic_DNA"/>
</dbReference>
<sequence length="184" mass="21487">MEADCLIKKIAVVGPESTGKSTISAQLAEHYNTVWVPEFAREYCEKLTAPCTWEDELNMFKGQLELEKQLISEAKDILICDTTFITVKIWSDYTFGKAPQEVLDELPRHPYDLYLLMDIDLPWQDDPLRDFPHLREYFMKVWHMELNSLSAKYSTISGTDSQRLKNAIDFIDEYLLEDKLKPKQ</sequence>
<evidence type="ECO:0000313" key="3">
    <source>
        <dbReference type="Proteomes" id="UP001597387"/>
    </source>
</evidence>
<accession>A0ABW4ZHU7</accession>
<dbReference type="SUPFAM" id="SSF52540">
    <property type="entry name" value="P-loop containing nucleoside triphosphate hydrolases"/>
    <property type="match status" value="1"/>
</dbReference>
<dbReference type="PANTHER" id="PTHR37512">
    <property type="entry name" value="TRIFUNCTIONAL NAD BIOSYNTHESIS/REGULATOR PROTEIN NADR"/>
    <property type="match status" value="1"/>
</dbReference>
<dbReference type="RefSeq" id="WP_255899414.1">
    <property type="nucleotide sequence ID" value="NZ_JAFMZO010000001.1"/>
</dbReference>
<protein>
    <submittedName>
        <fullName evidence="2">AAA family ATPase</fullName>
    </submittedName>
</protein>
<evidence type="ECO:0000313" key="2">
    <source>
        <dbReference type="EMBL" id="MFD2161391.1"/>
    </source>
</evidence>
<name>A0ABW4ZHU7_9SPHI</name>
<reference evidence="3" key="1">
    <citation type="journal article" date="2019" name="Int. J. Syst. Evol. Microbiol.">
        <title>The Global Catalogue of Microorganisms (GCM) 10K type strain sequencing project: providing services to taxonomists for standard genome sequencing and annotation.</title>
        <authorList>
            <consortium name="The Broad Institute Genomics Platform"/>
            <consortium name="The Broad Institute Genome Sequencing Center for Infectious Disease"/>
            <person name="Wu L."/>
            <person name="Ma J."/>
        </authorList>
    </citation>
    <scope>NUCLEOTIDE SEQUENCE [LARGE SCALE GENOMIC DNA]</scope>
    <source>
        <strain evidence="3">KCTC 42217</strain>
    </source>
</reference>
<gene>
    <name evidence="2" type="ORF">ACFSJU_03250</name>
</gene>
<dbReference type="InterPro" id="IPR038727">
    <property type="entry name" value="NadR/Ttd14_AAA_dom"/>
</dbReference>
<dbReference type="Gene3D" id="3.40.50.300">
    <property type="entry name" value="P-loop containing nucleotide triphosphate hydrolases"/>
    <property type="match status" value="1"/>
</dbReference>
<dbReference type="InterPro" id="IPR027417">
    <property type="entry name" value="P-loop_NTPase"/>
</dbReference>
<comment type="caution">
    <text evidence="2">The sequence shown here is derived from an EMBL/GenBank/DDBJ whole genome shotgun (WGS) entry which is preliminary data.</text>
</comment>
<organism evidence="2 3">
    <name type="scientific">Paradesertivirga mongoliensis</name>
    <dbReference type="NCBI Taxonomy" id="2100740"/>
    <lineage>
        <taxon>Bacteria</taxon>
        <taxon>Pseudomonadati</taxon>
        <taxon>Bacteroidota</taxon>
        <taxon>Sphingobacteriia</taxon>
        <taxon>Sphingobacteriales</taxon>
        <taxon>Sphingobacteriaceae</taxon>
        <taxon>Paradesertivirga</taxon>
    </lineage>
</organism>
<dbReference type="InterPro" id="IPR052735">
    <property type="entry name" value="NAD_biosynth-regulator"/>
</dbReference>
<dbReference type="Pfam" id="PF13521">
    <property type="entry name" value="AAA_28"/>
    <property type="match status" value="1"/>
</dbReference>
<proteinExistence type="predicted"/>
<evidence type="ECO:0000259" key="1">
    <source>
        <dbReference type="Pfam" id="PF13521"/>
    </source>
</evidence>
<feature type="domain" description="NadR/Ttd14 AAA" evidence="1">
    <location>
        <begin position="9"/>
        <end position="160"/>
    </location>
</feature>
<dbReference type="PANTHER" id="PTHR37512:SF1">
    <property type="entry name" value="NADR_TTD14 AAA DOMAIN-CONTAINING PROTEIN"/>
    <property type="match status" value="1"/>
</dbReference>
<dbReference type="Proteomes" id="UP001597387">
    <property type="component" value="Unassembled WGS sequence"/>
</dbReference>